<evidence type="ECO:0000256" key="18">
    <source>
        <dbReference type="SAM" id="SignalP"/>
    </source>
</evidence>
<evidence type="ECO:0000256" key="17">
    <source>
        <dbReference type="RuleBase" id="RU365062"/>
    </source>
</evidence>
<gene>
    <name evidence="17" type="primary">TAZ</name>
    <name evidence="20" type="ORF">GHT09_010928</name>
    <name evidence="21" type="ORF">MONAX_5E006610</name>
</gene>
<keyword evidence="5" id="KW-0999">Mitochondrion inner membrane</keyword>
<dbReference type="GO" id="GO:0047184">
    <property type="term" value="F:1-acylglycerophosphocholine O-acyltransferase activity"/>
    <property type="evidence" value="ECO:0007669"/>
    <property type="project" value="TreeGrafter"/>
</dbReference>
<evidence type="ECO:0000256" key="1">
    <source>
        <dbReference type="ARBA" id="ARBA00004137"/>
    </source>
</evidence>
<dbReference type="GO" id="GO:0005743">
    <property type="term" value="C:mitochondrial inner membrane"/>
    <property type="evidence" value="ECO:0007669"/>
    <property type="project" value="UniProtKB-SubCell"/>
</dbReference>
<name>A0A5E4B3A5_MARMO</name>
<evidence type="ECO:0000313" key="22">
    <source>
        <dbReference type="Proteomes" id="UP000335636"/>
    </source>
</evidence>
<evidence type="ECO:0000256" key="2">
    <source>
        <dbReference type="ARBA" id="ARBA00010524"/>
    </source>
</evidence>
<evidence type="ECO:0000256" key="12">
    <source>
        <dbReference type="ARBA" id="ARBA00047906"/>
    </source>
</evidence>
<evidence type="ECO:0000313" key="20">
    <source>
        <dbReference type="EMBL" id="KAF7462906.1"/>
    </source>
</evidence>
<evidence type="ECO:0000256" key="10">
    <source>
        <dbReference type="ARBA" id="ARBA00024323"/>
    </source>
</evidence>
<keyword evidence="3" id="KW-0808">Transferase</keyword>
<evidence type="ECO:0000256" key="3">
    <source>
        <dbReference type="ARBA" id="ARBA00022679"/>
    </source>
</evidence>
<dbReference type="GO" id="GO:0007007">
    <property type="term" value="P:inner mitochondrial membrane organization"/>
    <property type="evidence" value="ECO:0007669"/>
    <property type="project" value="TreeGrafter"/>
</dbReference>
<protein>
    <recommendedName>
        <fullName evidence="17">Tafazzin family protein</fullName>
    </recommendedName>
</protein>
<dbReference type="EMBL" id="CABDUW010000220">
    <property type="protein sequence ID" value="VTJ63142.1"/>
    <property type="molecule type" value="Genomic_DNA"/>
</dbReference>
<evidence type="ECO:0000256" key="11">
    <source>
        <dbReference type="ARBA" id="ARBA00024371"/>
    </source>
</evidence>
<comment type="catalytic activity">
    <reaction evidence="13">
        <text>1-hexadecanoyl-2-(9Z,12Z-octadecadienoyl)-sn-glycero-3-phosphocholine + 1-hexadecanoyl-sn-glycero-3-phosphocholine = 2-(9Z,12Z-octadecadienoyl)-sn-glycero-3-phosphocholine + 1,2-dihexadecanoyl-sn-glycero-3-phosphocholine</text>
        <dbReference type="Rhea" id="RHEA:68988"/>
        <dbReference type="ChEBI" id="CHEBI:72998"/>
        <dbReference type="ChEBI" id="CHEBI:72999"/>
        <dbReference type="ChEBI" id="CHEBI:73002"/>
        <dbReference type="ChEBI" id="CHEBI:76084"/>
    </reaction>
    <physiologicalReaction direction="left-to-right" evidence="13">
        <dbReference type="Rhea" id="RHEA:68989"/>
    </physiologicalReaction>
    <physiologicalReaction direction="right-to-left" evidence="13">
        <dbReference type="Rhea" id="RHEA:68990"/>
    </physiologicalReaction>
</comment>
<dbReference type="PRINTS" id="PR00979">
    <property type="entry name" value="TAFAZZIN"/>
</dbReference>
<evidence type="ECO:0000256" key="15">
    <source>
        <dbReference type="ARBA" id="ARBA00048978"/>
    </source>
</evidence>
<evidence type="ECO:0000256" key="9">
    <source>
        <dbReference type="ARBA" id="ARBA00023315"/>
    </source>
</evidence>
<dbReference type="GO" id="GO:0035965">
    <property type="term" value="P:cardiolipin acyl-chain remodeling"/>
    <property type="evidence" value="ECO:0007669"/>
    <property type="project" value="TreeGrafter"/>
</dbReference>
<evidence type="ECO:0000256" key="7">
    <source>
        <dbReference type="ARBA" id="ARBA00023128"/>
    </source>
</evidence>
<keyword evidence="7" id="KW-0496">Mitochondrion</keyword>
<comment type="catalytic activity">
    <reaction evidence="12">
        <text>1'-[1,2-diacyl-sn-glycero-3-phospho],3'-[1-acyl-sn-glycero-3-phospho]-glycerol + a 1,2-diacyl-sn-glycero-3-phosphocholine = a cardiolipin + a 1-acyl-sn-glycero-3-phosphocholine</text>
        <dbReference type="Rhea" id="RHEA:33731"/>
        <dbReference type="ChEBI" id="CHEBI:57643"/>
        <dbReference type="ChEBI" id="CHEBI:58168"/>
        <dbReference type="ChEBI" id="CHEBI:62237"/>
        <dbReference type="ChEBI" id="CHEBI:64743"/>
    </reaction>
    <physiologicalReaction direction="left-to-right" evidence="12">
        <dbReference type="Rhea" id="RHEA:33732"/>
    </physiologicalReaction>
    <physiologicalReaction direction="right-to-left" evidence="12">
        <dbReference type="Rhea" id="RHEA:33733"/>
    </physiologicalReaction>
</comment>
<feature type="chain" id="PRO_5033852263" description="Tafazzin family protein" evidence="18">
    <location>
        <begin position="27"/>
        <end position="193"/>
    </location>
</feature>
<dbReference type="AlphaFoldDB" id="A0A5E4B3A5"/>
<comment type="function">
    <text evidence="17">Acyltransferase which is required to remodel newly synthesized phospholipid cardiolipin, a key component of the mitochondrial inner membrane. Required for the initiation of mitophagy. Required to ensure progression of spermatocytes through meiosis.</text>
</comment>
<keyword evidence="9" id="KW-0012">Acyltransferase</keyword>
<reference evidence="21 22" key="1">
    <citation type="submission" date="2019-04" db="EMBL/GenBank/DDBJ databases">
        <authorList>
            <person name="Alioto T."/>
            <person name="Alioto T."/>
        </authorList>
    </citation>
    <scope>NUCLEOTIDE SEQUENCE [LARGE SCALE GENOMIC DNA]</scope>
</reference>
<feature type="domain" description="Phospholipid/glycerol acyltransferase" evidence="19">
    <location>
        <begin position="78"/>
        <end position="133"/>
    </location>
</feature>
<comment type="catalytic activity">
    <reaction evidence="16">
        <text>1,2-di-(9Z-octadecenoyl)-sn-glycero-3-phosphocholine + 1-hexadecanoyl-sn-glycero-3-phosphocholine = 1-hexadecanoyl-2-(9Z-octadecenoyl)-sn-glycero-3-phosphocholine + 1-(9Z-octadecenoyl)-sn-glycero-3-phosphocholine</text>
        <dbReference type="Rhea" id="RHEA:43816"/>
        <dbReference type="ChEBI" id="CHEBI:28610"/>
        <dbReference type="ChEBI" id="CHEBI:72998"/>
        <dbReference type="ChEBI" id="CHEBI:73001"/>
        <dbReference type="ChEBI" id="CHEBI:74669"/>
    </reaction>
    <physiologicalReaction direction="left-to-right" evidence="16">
        <dbReference type="Rhea" id="RHEA:43817"/>
    </physiologicalReaction>
    <physiologicalReaction direction="right-to-left" evidence="16">
        <dbReference type="Rhea" id="RHEA:43818"/>
    </physiologicalReaction>
</comment>
<accession>A0A5E4B3A5</accession>
<dbReference type="Proteomes" id="UP000335636">
    <property type="component" value="Unassembled WGS sequence"/>
</dbReference>
<dbReference type="Proteomes" id="UP000662637">
    <property type="component" value="Unassembled WGS sequence"/>
</dbReference>
<comment type="subcellular location">
    <subcellularLocation>
        <location evidence="1">Mitochondrion inner membrane</location>
        <topology evidence="1">Peripheral membrane protein</topology>
        <orientation evidence="1">Intermembrane side</orientation>
    </subcellularLocation>
    <subcellularLocation>
        <location evidence="10">Mitochondrion outer membrane</location>
        <topology evidence="10">Peripheral membrane protein</topology>
        <orientation evidence="10">Intermembrane side</orientation>
    </subcellularLocation>
</comment>
<keyword evidence="18" id="KW-0732">Signal</keyword>
<evidence type="ECO:0000256" key="4">
    <source>
        <dbReference type="ARBA" id="ARBA00022787"/>
    </source>
</evidence>
<keyword evidence="4" id="KW-1000">Mitochondrion outer membrane</keyword>
<dbReference type="InterPro" id="IPR000872">
    <property type="entry name" value="Tafazzin"/>
</dbReference>
<dbReference type="EMBL" id="WJEC01008292">
    <property type="protein sequence ID" value="KAF7462906.1"/>
    <property type="molecule type" value="Genomic_DNA"/>
</dbReference>
<comment type="similarity">
    <text evidence="2 17">Belongs to the taffazin family.</text>
</comment>
<keyword evidence="8" id="KW-0472">Membrane</keyword>
<comment type="subunit">
    <text evidence="11">Associates with multiple protein complexes.</text>
</comment>
<evidence type="ECO:0000256" key="8">
    <source>
        <dbReference type="ARBA" id="ARBA00023136"/>
    </source>
</evidence>
<comment type="catalytic activity">
    <reaction evidence="14">
        <text>a 1-acyl-sn-glycero-3-phosphate + a 1,2-diacyl-sn-glycero-3-phospho-(1'-sn-glycerol) = 1-acyl-sn-glycero-3-phospho-(1'-sn-glycerol) + a 1,2-diacyl-sn-glycero-3-phosphate</text>
        <dbReference type="Rhea" id="RHEA:67748"/>
        <dbReference type="ChEBI" id="CHEBI:57970"/>
        <dbReference type="ChEBI" id="CHEBI:58608"/>
        <dbReference type="ChEBI" id="CHEBI:64716"/>
        <dbReference type="ChEBI" id="CHEBI:64840"/>
    </reaction>
    <physiologicalReaction direction="left-to-right" evidence="14">
        <dbReference type="Rhea" id="RHEA:67749"/>
    </physiologicalReaction>
    <physiologicalReaction direction="right-to-left" evidence="14">
        <dbReference type="Rhea" id="RHEA:67750"/>
    </physiologicalReaction>
</comment>
<organism evidence="21 22">
    <name type="scientific">Marmota monax</name>
    <name type="common">Woodchuck</name>
    <dbReference type="NCBI Taxonomy" id="9995"/>
    <lineage>
        <taxon>Eukaryota</taxon>
        <taxon>Metazoa</taxon>
        <taxon>Chordata</taxon>
        <taxon>Craniata</taxon>
        <taxon>Vertebrata</taxon>
        <taxon>Euteleostomi</taxon>
        <taxon>Mammalia</taxon>
        <taxon>Eutheria</taxon>
        <taxon>Euarchontoglires</taxon>
        <taxon>Glires</taxon>
        <taxon>Rodentia</taxon>
        <taxon>Sciuromorpha</taxon>
        <taxon>Sciuridae</taxon>
        <taxon>Xerinae</taxon>
        <taxon>Marmotini</taxon>
        <taxon>Marmota</taxon>
    </lineage>
</organism>
<evidence type="ECO:0000256" key="5">
    <source>
        <dbReference type="ARBA" id="ARBA00022792"/>
    </source>
</evidence>
<dbReference type="InterPro" id="IPR002123">
    <property type="entry name" value="Plipid/glycerol_acylTrfase"/>
</dbReference>
<dbReference type="Pfam" id="PF01553">
    <property type="entry name" value="Acyltransferase"/>
    <property type="match status" value="1"/>
</dbReference>
<reference evidence="20" key="2">
    <citation type="submission" date="2020-08" db="EMBL/GenBank/DDBJ databases">
        <authorList>
            <person name="Shumante A."/>
            <person name="Zimin A.V."/>
            <person name="Puiu D."/>
            <person name="Salzberg S.L."/>
        </authorList>
    </citation>
    <scope>NUCLEOTIDE SEQUENCE</scope>
    <source>
        <strain evidence="20">WC2-LM</strain>
        <tissue evidence="20">Liver</tissue>
    </source>
</reference>
<sequence>MGPSQWACKPHLSLSLLLLCPGGGIQQSRQGMGWSPAGPSPGPPFCMPMMAGIVLGMGQGLRSLGSRDDSVHLCSRTPAAADICFTKELHSHFFSLGKCVPVCRGDGVYQKGMDFILEKLNHGDWVHIFPEGQQGWLGQGSQACMEPAPKPCFCALSPGKVNMSSEFLRFKWGKYNWPLATMTSLPQDSPVSP</sequence>
<comment type="catalytic activity">
    <reaction evidence="15">
        <text>1-hexadecanoyl-2-(9Z,12Z-octadecadienoyl)-sn-glycero-3-phospho-(1'-sn-glycerol) + 1-(9Z-octadecenoyl)-sn-glycero-3-phosphate = 1-(9Z)-octadecenoyl-2-(9Z,12Z)-octadecadienoyl-sn-glycero-3-phosphate + 1-hexadecanoyl-sn-glycero-3-phospho-(1'-sn-glycerol)</text>
        <dbReference type="Rhea" id="RHEA:67752"/>
        <dbReference type="ChEBI" id="CHEBI:72840"/>
        <dbReference type="ChEBI" id="CHEBI:74544"/>
        <dbReference type="ChEBI" id="CHEBI:74563"/>
        <dbReference type="ChEBI" id="CHEBI:75158"/>
    </reaction>
    <physiologicalReaction direction="left-to-right" evidence="15">
        <dbReference type="Rhea" id="RHEA:67753"/>
    </physiologicalReaction>
    <physiologicalReaction direction="right-to-left" evidence="15">
        <dbReference type="Rhea" id="RHEA:67754"/>
    </physiologicalReaction>
</comment>
<evidence type="ECO:0000256" key="16">
    <source>
        <dbReference type="ARBA" id="ARBA00049543"/>
    </source>
</evidence>
<feature type="signal peptide" evidence="18">
    <location>
        <begin position="1"/>
        <end position="26"/>
    </location>
</feature>
<keyword evidence="6" id="KW-0443">Lipid metabolism</keyword>
<dbReference type="PANTHER" id="PTHR12497">
    <property type="entry name" value="TAZ PROTEIN TAFAZZIN"/>
    <property type="match status" value="1"/>
</dbReference>
<evidence type="ECO:0000256" key="6">
    <source>
        <dbReference type="ARBA" id="ARBA00023098"/>
    </source>
</evidence>
<evidence type="ECO:0000256" key="13">
    <source>
        <dbReference type="ARBA" id="ARBA00048255"/>
    </source>
</evidence>
<dbReference type="GO" id="GO:0005741">
    <property type="term" value="C:mitochondrial outer membrane"/>
    <property type="evidence" value="ECO:0007669"/>
    <property type="project" value="UniProtKB-SubCell"/>
</dbReference>
<dbReference type="PANTHER" id="PTHR12497:SF0">
    <property type="entry name" value="TAFAZZIN"/>
    <property type="match status" value="1"/>
</dbReference>
<keyword evidence="22" id="KW-1185">Reference proteome</keyword>
<evidence type="ECO:0000256" key="14">
    <source>
        <dbReference type="ARBA" id="ARBA00048751"/>
    </source>
</evidence>
<evidence type="ECO:0000259" key="19">
    <source>
        <dbReference type="Pfam" id="PF01553"/>
    </source>
</evidence>
<proteinExistence type="inferred from homology"/>
<evidence type="ECO:0000313" key="21">
    <source>
        <dbReference type="EMBL" id="VTJ63142.1"/>
    </source>
</evidence>